<dbReference type="Gene3D" id="2.40.50.40">
    <property type="match status" value="2"/>
</dbReference>
<feature type="coiled-coil region" evidence="6">
    <location>
        <begin position="2196"/>
        <end position="2253"/>
    </location>
</feature>
<reference evidence="10 11" key="1">
    <citation type="submission" date="2024-01" db="EMBL/GenBank/DDBJ databases">
        <title>The complete chloroplast genome sequence of Lithospermum erythrorhizon: insights into the phylogenetic relationship among Boraginaceae species and the maternal lineages of purple gromwells.</title>
        <authorList>
            <person name="Okada T."/>
            <person name="Watanabe K."/>
        </authorList>
    </citation>
    <scope>NUCLEOTIDE SEQUENCE [LARGE SCALE GENOMIC DNA]</scope>
</reference>
<name>A0AAV3NNP5_LITER</name>
<dbReference type="Pfam" id="PF25029">
    <property type="entry name" value="MOM1"/>
    <property type="match status" value="1"/>
</dbReference>
<dbReference type="InterPro" id="IPR019787">
    <property type="entry name" value="Znf_PHD-finger"/>
</dbReference>
<evidence type="ECO:0000256" key="3">
    <source>
        <dbReference type="ARBA" id="ARBA00022801"/>
    </source>
</evidence>
<feature type="compositionally biased region" description="Basic and acidic residues" evidence="7">
    <location>
        <begin position="1531"/>
        <end position="1559"/>
    </location>
</feature>
<dbReference type="Gene3D" id="3.30.40.10">
    <property type="entry name" value="Zinc/RING finger domain, C3HC4 (zinc finger)"/>
    <property type="match status" value="1"/>
</dbReference>
<evidence type="ECO:0000313" key="11">
    <source>
        <dbReference type="Proteomes" id="UP001454036"/>
    </source>
</evidence>
<comment type="caution">
    <text evidence="10">The sequence shown here is derived from an EMBL/GenBank/DDBJ whole genome shotgun (WGS) entry which is preliminary data.</text>
</comment>
<feature type="compositionally biased region" description="Polar residues" evidence="7">
    <location>
        <begin position="226"/>
        <end position="238"/>
    </location>
</feature>
<dbReference type="InterPro" id="IPR000953">
    <property type="entry name" value="Chromo/chromo_shadow_dom"/>
</dbReference>
<dbReference type="PROSITE" id="PS50013">
    <property type="entry name" value="CHROMO_2"/>
    <property type="match status" value="1"/>
</dbReference>
<accession>A0AAV3NNP5</accession>
<dbReference type="InterPro" id="IPR049730">
    <property type="entry name" value="SNF2/RAD54-like_C"/>
</dbReference>
<dbReference type="InterPro" id="IPR001965">
    <property type="entry name" value="Znf_PHD"/>
</dbReference>
<feature type="region of interest" description="Disordered" evidence="7">
    <location>
        <begin position="25"/>
        <end position="161"/>
    </location>
</feature>
<dbReference type="Proteomes" id="UP001454036">
    <property type="component" value="Unassembled WGS sequence"/>
</dbReference>
<feature type="region of interest" description="Disordered" evidence="7">
    <location>
        <begin position="219"/>
        <end position="249"/>
    </location>
</feature>
<dbReference type="InterPro" id="IPR016197">
    <property type="entry name" value="Chromo-like_dom_sf"/>
</dbReference>
<dbReference type="GO" id="GO:0016787">
    <property type="term" value="F:hydrolase activity"/>
    <property type="evidence" value="ECO:0007669"/>
    <property type="project" value="UniProtKB-KW"/>
</dbReference>
<keyword evidence="6" id="KW-0175">Coiled coil</keyword>
<dbReference type="CDD" id="cd18793">
    <property type="entry name" value="SF2_C_SNF"/>
    <property type="match status" value="1"/>
</dbReference>
<feature type="compositionally biased region" description="Basic and acidic residues" evidence="7">
    <location>
        <begin position="140"/>
        <end position="149"/>
    </location>
</feature>
<keyword evidence="11" id="KW-1185">Reference proteome</keyword>
<dbReference type="SMART" id="SM00249">
    <property type="entry name" value="PHD"/>
    <property type="match status" value="1"/>
</dbReference>
<keyword evidence="1" id="KW-0479">Metal-binding</keyword>
<evidence type="ECO:0000256" key="7">
    <source>
        <dbReference type="SAM" id="MobiDB-lite"/>
    </source>
</evidence>
<dbReference type="Gene3D" id="3.40.50.10810">
    <property type="entry name" value="Tandem AAA-ATPase domain"/>
    <property type="match status" value="1"/>
</dbReference>
<evidence type="ECO:0000259" key="9">
    <source>
        <dbReference type="PROSITE" id="PS50016"/>
    </source>
</evidence>
<evidence type="ECO:0000256" key="6">
    <source>
        <dbReference type="SAM" id="Coils"/>
    </source>
</evidence>
<dbReference type="Gene3D" id="6.10.250.1310">
    <property type="match status" value="1"/>
</dbReference>
<dbReference type="PANTHER" id="PTHR35116">
    <property type="entry name" value="HELICASE PROTEIN MOM1"/>
    <property type="match status" value="1"/>
</dbReference>
<feature type="region of interest" description="Disordered" evidence="7">
    <location>
        <begin position="1846"/>
        <end position="1911"/>
    </location>
</feature>
<protein>
    <submittedName>
        <fullName evidence="10">Uncharacterized protein</fullName>
    </submittedName>
</protein>
<keyword evidence="4" id="KW-0862">Zinc</keyword>
<evidence type="ECO:0000256" key="5">
    <source>
        <dbReference type="PROSITE-ProRule" id="PRU00146"/>
    </source>
</evidence>
<dbReference type="InterPro" id="IPR056882">
    <property type="entry name" value="MOM1_dom"/>
</dbReference>
<feature type="compositionally biased region" description="Polar residues" evidence="7">
    <location>
        <begin position="2112"/>
        <end position="2141"/>
    </location>
</feature>
<dbReference type="SMART" id="SM00298">
    <property type="entry name" value="CHROMO"/>
    <property type="match status" value="2"/>
</dbReference>
<dbReference type="PANTHER" id="PTHR35116:SF2">
    <property type="entry name" value="ATP-DEPENDENT HELICASE FAMILY PROTEIN-RELATED"/>
    <property type="match status" value="1"/>
</dbReference>
<dbReference type="InterPro" id="IPR013083">
    <property type="entry name" value="Znf_RING/FYVE/PHD"/>
</dbReference>
<evidence type="ECO:0000256" key="2">
    <source>
        <dbReference type="ARBA" id="ARBA00022771"/>
    </source>
</evidence>
<feature type="region of interest" description="Disordered" evidence="7">
    <location>
        <begin position="2091"/>
        <end position="2163"/>
    </location>
</feature>
<dbReference type="SUPFAM" id="SSF54160">
    <property type="entry name" value="Chromo domain-like"/>
    <property type="match status" value="2"/>
</dbReference>
<evidence type="ECO:0000256" key="1">
    <source>
        <dbReference type="ARBA" id="ARBA00022723"/>
    </source>
</evidence>
<dbReference type="Gene3D" id="3.40.50.300">
    <property type="entry name" value="P-loop containing nucleotide triphosphate hydrolases"/>
    <property type="match status" value="1"/>
</dbReference>
<keyword evidence="2 5" id="KW-0863">Zinc-finger</keyword>
<evidence type="ECO:0000256" key="4">
    <source>
        <dbReference type="ARBA" id="ARBA00022833"/>
    </source>
</evidence>
<evidence type="ECO:0000259" key="8">
    <source>
        <dbReference type="PROSITE" id="PS50013"/>
    </source>
</evidence>
<dbReference type="InterPro" id="IPR039322">
    <property type="entry name" value="MOM1"/>
</dbReference>
<evidence type="ECO:0000313" key="10">
    <source>
        <dbReference type="EMBL" id="GAA0140522.1"/>
    </source>
</evidence>
<feature type="compositionally biased region" description="Basic and acidic residues" evidence="7">
    <location>
        <begin position="25"/>
        <end position="39"/>
    </location>
</feature>
<dbReference type="InterPro" id="IPR027417">
    <property type="entry name" value="P-loop_NTPase"/>
</dbReference>
<dbReference type="PROSITE" id="PS50016">
    <property type="entry name" value="ZF_PHD_2"/>
    <property type="match status" value="1"/>
</dbReference>
<feature type="compositionally biased region" description="Basic and acidic residues" evidence="7">
    <location>
        <begin position="1894"/>
        <end position="1906"/>
    </location>
</feature>
<dbReference type="SUPFAM" id="SSF52540">
    <property type="entry name" value="P-loop containing nucleoside triphosphate hydrolases"/>
    <property type="match status" value="1"/>
</dbReference>
<dbReference type="InterPro" id="IPR038718">
    <property type="entry name" value="SNF2-like_sf"/>
</dbReference>
<feature type="domain" description="Chromo" evidence="8">
    <location>
        <begin position="558"/>
        <end position="619"/>
    </location>
</feature>
<feature type="region of interest" description="Disordered" evidence="7">
    <location>
        <begin position="282"/>
        <end position="301"/>
    </location>
</feature>
<feature type="region of interest" description="Disordered" evidence="7">
    <location>
        <begin position="1521"/>
        <end position="1559"/>
    </location>
</feature>
<dbReference type="GO" id="GO:0008270">
    <property type="term" value="F:zinc ion binding"/>
    <property type="evidence" value="ECO:0007669"/>
    <property type="project" value="UniProtKB-KW"/>
</dbReference>
<keyword evidence="3" id="KW-0378">Hydrolase</keyword>
<organism evidence="10 11">
    <name type="scientific">Lithospermum erythrorhizon</name>
    <name type="common">Purple gromwell</name>
    <name type="synonym">Lithospermum officinale var. erythrorhizon</name>
    <dbReference type="NCBI Taxonomy" id="34254"/>
    <lineage>
        <taxon>Eukaryota</taxon>
        <taxon>Viridiplantae</taxon>
        <taxon>Streptophyta</taxon>
        <taxon>Embryophyta</taxon>
        <taxon>Tracheophyta</taxon>
        <taxon>Spermatophyta</taxon>
        <taxon>Magnoliopsida</taxon>
        <taxon>eudicotyledons</taxon>
        <taxon>Gunneridae</taxon>
        <taxon>Pentapetalae</taxon>
        <taxon>asterids</taxon>
        <taxon>lamiids</taxon>
        <taxon>Boraginales</taxon>
        <taxon>Boraginaceae</taxon>
        <taxon>Boraginoideae</taxon>
        <taxon>Lithospermeae</taxon>
        <taxon>Lithospermum</taxon>
    </lineage>
</organism>
<dbReference type="GO" id="GO:0031507">
    <property type="term" value="P:heterochromatin formation"/>
    <property type="evidence" value="ECO:0007669"/>
    <property type="project" value="InterPro"/>
</dbReference>
<proteinExistence type="predicted"/>
<feature type="compositionally biased region" description="Polar residues" evidence="7">
    <location>
        <begin position="61"/>
        <end position="87"/>
    </location>
</feature>
<sequence>MTKHRNNNPSATTATVSPCYENQAKKLAKDARSGRKTIEEEGINSKKKLIDNKGLSASGPGMTSSMSSRSFGANASSGKMTSCPPSTRKSERLEKQTPLASPVKTKSEKGGKHLTQNPLASPVKTKSEKDGKHLTQSPLRRSERGKKDASSSSPESRYFVEGLNSIEANRKKIQREKSLKELNIEAEKVVVGRKNDQESSGIKRKIMNAKSFRALFNQQRKKGRVSDNSRTTDASSDTELMEPREKEGSCIRELANDTGDKCSQRFEDGVASISRDVGEAELPSFAERASPSPGSCVGELANDTGDKCSQRFDEGVASISRDVGEAELPSFAERASPSPGSCVGELANDTGDKCSQRFEDSVASILGDVGEAELPSFSERASPSPGSCVRELANDTGDKCSQRFEDGVASISGDVGEAEFPSFAERASPSPAERNFTFVWTCGNCSKRLRLKHDSPEQELCSCNGAKDPEKLGSCGKLDEASCDPPMGCHNEVCYVCRKDGNLLFCHGMGCGNCYHISCLDLCLGDVQPMVWHCIWCVKKKIESGVHSVSRGVEEIWDSREVVISDSKGKHLQKQYLVKYQGLAHVHNHWVPEIVLHPGLSHVVERFIQKQQQGLSWNKEWTVPHRLLKKRSIKFPEHKKSSSSCPDSITGCCQYEWLVRWCNLGYEHASWEFEDADFLQSSLGKKLVKEYELRMEKVKRVVDKRSCEGSYVQLTKLPSGGSTITDSSILSNVNKLREFWYKNQNAVVFDDQNRVVCSIFFILSLADIGHPFLVISDTDDASLWETEFMQVAPSVDILVYAGNEETRRRIRALEFYEEGCRVIPQVLLAPSEAALEDVHLLKDLSWGAILIDDLNGRVSTHLEQMKMLTTSSRVILFASQLKDRVTDYLGLLSLLEFRDSSKCGGVKCDNNITKLKQQLSRYIAYGCLAEPSKFVEYWVPSHISNWQLEQYCATLLSNSTCLCSCSKNDLVGALRETLSTIRKCCDHPYLVDSTLQGLIIKGLPLSDILDVGIKASGKLQLLDMILSEIKARQLRVLILFQPIIGSAMHIGDILEDFVLQRFGQNSYERVDTHVAKKQAALNRFNKKESGQFVFLLEKGGCLPSIKLASVDTVVIFDSDWNPGTDLRALQRISIDSQFQQIKVFRLYSAFTIEEKALILAKQDIHIDNNIQNVSRSNIGTLLSWGVSDLFNRLEEFHNNKSGTMLVDIACEDLLANNVLREFQVILTTEAVSKDSKDSLITKVRQLRGVYRTDFPLLGESKIQSTVGEEPHIFWKNLLENRNACWRFPCSMARNRKRVQYFDGSSKKPEMENGNLVKKRRKEVDNSVNPSLGEEPDAGHCVINANQSLLVPATVPASSPNSHDTVSPREINQDPSVQRLISNEPSVYIHLTSEMEKLCEILALKEDMKHMLHAFMGYVVENHRVSKEEVAIFQALQISLCWIAASMLKQKIDRRNSLILARQKLNFECSDEVAEHVYKKLRMLKKTFLQQPNIIKELQALIRPTSTEGNVVKDVTNAKELEPAHITSESQETAHEENLTHPEHAQEDSGTNHESETKSMSILHEKQQQEIDEFNELWEGKRLLLEKKKSVEAAVIRQLLSQNPDGKMENLKKLESVFLQKLEEHKKLMEAGLKDLKAKHVVAVIEEREKAKYPRSENRTSNEVPIPIFLDTGLTTSNGTQGNASLSDLHIEEHTHNDTANKLLTSNLISHSIYVGCKMTDLTLNKVVNDLQSHDAAVSDSAVDTAGCTTTIDSDHLHVKLVNDMQTSEGSQYAAPVSVMVDAVACDIRSGIICTRNETDNNLHSNDDTLLDVCVDAAEAERCTVMEIESIPGAIISEGSEVALAETSGLEDDDPNEVARPSRKGIDSSETTTSNGKRHDKQFSGEANESIPAHVPEDAHEEVRSTDPDTNTTAIQLNTTAIQSTGVDDCEDRVLGYVTHGLLGNQRDDAIGTDPCPDQTSLVALPREVIDSVDHAISAPMQQAITDELPQCATSAEVQGEDQPNQDNLPNSVESIESEDVAQLVTTNNLTAVAGASSVAADNELTEEVNNPTCFEQQDPSREHVPLGPEFGGSACQHLNDGCTSLQVIGTTHHVDSPTNDSQQHRSRVAENLGQSSSTDTGNPNIDNNRQSLPPVSNQGGEPSSGLYGSLHRVGQPSVIDDGSAQRTNPAVLLAANQFRLSNSHSNLQTDPLQIELEKLRKEIEQTVKGHENLKLQLGSDCEKEIAEVVSQIHNKYEAKVKDAEAMFQQKKKALDTNVNKIFLNKILADAVSTKCIDVRPSGVWRQQVMSSGFMQQLQEISLQSTLGPANAVSLSGGGTPALQQNTSLTLPAESRSAAHLVGASCRPPVISSISCPQANAVRVGGDIRAAAPHLQPVVADIRAAAPHLQPFGADVRASAPHLQPFGADVRASAPHLQPVGADIRTAAPHLQPFRHPVSVPAPSRFSVPHSVNTINQSSLTLPSHVLPVRPQVSSAIQTSEPSPRTPHTHVHVCRPLSQTSGSQISPLGPHGVGPTSYHSTHPSALELLKDMDRRTNAVQTNPSVSPVFPGTNVSANEQSALRRVQGGLTSSVVPSDVVYLSDDE</sequence>
<gene>
    <name evidence="10" type="ORF">LIER_01850</name>
</gene>
<feature type="domain" description="PHD-type" evidence="9">
    <location>
        <begin position="491"/>
        <end position="540"/>
    </location>
</feature>
<dbReference type="EMBL" id="BAABME010000191">
    <property type="protein sequence ID" value="GAA0140522.1"/>
    <property type="molecule type" value="Genomic_DNA"/>
</dbReference>